<evidence type="ECO:0000313" key="2">
    <source>
        <dbReference type="EMBL" id="QHS78850.1"/>
    </source>
</evidence>
<dbReference type="EMBL" id="MN740606">
    <property type="protein sequence ID" value="QHS78850.1"/>
    <property type="molecule type" value="Genomic_DNA"/>
</dbReference>
<organism evidence="2">
    <name type="scientific">viral metagenome</name>
    <dbReference type="NCBI Taxonomy" id="1070528"/>
    <lineage>
        <taxon>unclassified sequences</taxon>
        <taxon>metagenomes</taxon>
        <taxon>organismal metagenomes</taxon>
    </lineage>
</organism>
<name>A0A6C0AHC4_9ZZZZ</name>
<accession>A0A6C0AHC4</accession>
<dbReference type="AlphaFoldDB" id="A0A6C0AHC4"/>
<sequence>MVDCSKIVNIIFGYILAIILLIVLVLSVRFYFNKNIRENYVKESCECESHIAT</sequence>
<reference evidence="2" key="1">
    <citation type="journal article" date="2020" name="Nature">
        <title>Giant virus diversity and host interactions through global metagenomics.</title>
        <authorList>
            <person name="Schulz F."/>
            <person name="Roux S."/>
            <person name="Paez-Espino D."/>
            <person name="Jungbluth S."/>
            <person name="Walsh D.A."/>
            <person name="Denef V.J."/>
            <person name="McMahon K.D."/>
            <person name="Konstantinidis K.T."/>
            <person name="Eloe-Fadrosh E.A."/>
            <person name="Kyrpides N.C."/>
            <person name="Woyke T."/>
        </authorList>
    </citation>
    <scope>NUCLEOTIDE SEQUENCE</scope>
    <source>
        <strain evidence="2">GVMAG-S-1024976-23</strain>
    </source>
</reference>
<keyword evidence="1" id="KW-0472">Membrane</keyword>
<evidence type="ECO:0000256" key="1">
    <source>
        <dbReference type="SAM" id="Phobius"/>
    </source>
</evidence>
<feature type="transmembrane region" description="Helical" evidence="1">
    <location>
        <begin position="12"/>
        <end position="32"/>
    </location>
</feature>
<keyword evidence="1" id="KW-1133">Transmembrane helix</keyword>
<protein>
    <submittedName>
        <fullName evidence="2">Uncharacterized protein</fullName>
    </submittedName>
</protein>
<proteinExistence type="predicted"/>
<keyword evidence="1" id="KW-0812">Transmembrane</keyword>